<proteinExistence type="predicted"/>
<gene>
    <name evidence="1" type="ORF">EAH73_18490</name>
</gene>
<evidence type="ECO:0000313" key="1">
    <source>
        <dbReference type="EMBL" id="TPG63045.1"/>
    </source>
</evidence>
<dbReference type="EMBL" id="RCYZ01000008">
    <property type="protein sequence ID" value="TPG63045.1"/>
    <property type="molecule type" value="Genomic_DNA"/>
</dbReference>
<sequence>MVALGLGPQLAAVGAFLLWVAVMAKTRSAWPTVVKAGQLLCFDEALMLSIDKQQIHYPLDSATVVLLTYQGFKGEYLARTRASGTDNFIQIDDGQAYQFAVLTEQAQQQLRTELYRWYLRKVKVKEYRQDGPTFLLHRDLSYEEIQGYKREFGVGLYG</sequence>
<organism evidence="1 2">
    <name type="scientific">Hymenobacter nivis</name>
    <dbReference type="NCBI Taxonomy" id="1850093"/>
    <lineage>
        <taxon>Bacteria</taxon>
        <taxon>Pseudomonadati</taxon>
        <taxon>Bacteroidota</taxon>
        <taxon>Cytophagia</taxon>
        <taxon>Cytophagales</taxon>
        <taxon>Hymenobacteraceae</taxon>
        <taxon>Hymenobacter</taxon>
    </lineage>
</organism>
<protein>
    <submittedName>
        <fullName evidence="1">Uncharacterized protein</fullName>
    </submittedName>
</protein>
<evidence type="ECO:0000313" key="2">
    <source>
        <dbReference type="Proteomes" id="UP000317646"/>
    </source>
</evidence>
<keyword evidence="2" id="KW-1185">Reference proteome</keyword>
<comment type="caution">
    <text evidence="1">The sequence shown here is derived from an EMBL/GenBank/DDBJ whole genome shotgun (WGS) entry which is preliminary data.</text>
</comment>
<name>A0A502GMM5_9BACT</name>
<dbReference type="AlphaFoldDB" id="A0A502GMM5"/>
<reference evidence="1 2" key="1">
    <citation type="journal article" date="2019" name="Environ. Microbiol.">
        <title>Species interactions and distinct microbial communities in high Arctic permafrost affected cryosols are associated with the CH4 and CO2 gas fluxes.</title>
        <authorList>
            <person name="Altshuler I."/>
            <person name="Hamel J."/>
            <person name="Turney S."/>
            <person name="Magnuson E."/>
            <person name="Levesque R."/>
            <person name="Greer C."/>
            <person name="Whyte L.G."/>
        </authorList>
    </citation>
    <scope>NUCLEOTIDE SEQUENCE [LARGE SCALE GENOMIC DNA]</scope>
    <source>
        <strain evidence="1 2">S9.2P</strain>
    </source>
</reference>
<dbReference type="Proteomes" id="UP000317646">
    <property type="component" value="Unassembled WGS sequence"/>
</dbReference>
<accession>A0A502GMM5</accession>